<evidence type="ECO:0000259" key="2">
    <source>
        <dbReference type="Pfam" id="PF12697"/>
    </source>
</evidence>
<dbReference type="GO" id="GO:0016787">
    <property type="term" value="F:hydrolase activity"/>
    <property type="evidence" value="ECO:0007669"/>
    <property type="project" value="UniProtKB-KW"/>
</dbReference>
<dbReference type="PRINTS" id="PR00111">
    <property type="entry name" value="ABHYDROLASE"/>
</dbReference>
<evidence type="ECO:0000256" key="1">
    <source>
        <dbReference type="ARBA" id="ARBA00022801"/>
    </source>
</evidence>
<reference evidence="3 4" key="1">
    <citation type="submission" date="2022-01" db="EMBL/GenBank/DDBJ databases">
        <authorList>
            <person name="Won M."/>
            <person name="Kim S.-J."/>
            <person name="Kwon S.-W."/>
        </authorList>
    </citation>
    <scope>NUCLEOTIDE SEQUENCE [LARGE SCALE GENOMIC DNA]</scope>
    <source>
        <strain evidence="3 4">KCTC 23505</strain>
    </source>
</reference>
<protein>
    <submittedName>
        <fullName evidence="3">Alpha/beta hydrolase</fullName>
    </submittedName>
</protein>
<dbReference type="RefSeq" id="WP_235702367.1">
    <property type="nucleotide sequence ID" value="NZ_JAKGBZ010000001.1"/>
</dbReference>
<proteinExistence type="predicted"/>
<organism evidence="3 4">
    <name type="scientific">Acidiphilium iwatense</name>
    <dbReference type="NCBI Taxonomy" id="768198"/>
    <lineage>
        <taxon>Bacteria</taxon>
        <taxon>Pseudomonadati</taxon>
        <taxon>Pseudomonadota</taxon>
        <taxon>Alphaproteobacteria</taxon>
        <taxon>Acetobacterales</taxon>
        <taxon>Acidocellaceae</taxon>
        <taxon>Acidiphilium</taxon>
    </lineage>
</organism>
<keyword evidence="1 3" id="KW-0378">Hydrolase</keyword>
<dbReference type="InterPro" id="IPR050266">
    <property type="entry name" value="AB_hydrolase_sf"/>
</dbReference>
<dbReference type="Proteomes" id="UP001521209">
    <property type="component" value="Unassembled WGS sequence"/>
</dbReference>
<keyword evidence="4" id="KW-1185">Reference proteome</keyword>
<dbReference type="InterPro" id="IPR000073">
    <property type="entry name" value="AB_hydrolase_1"/>
</dbReference>
<dbReference type="PANTHER" id="PTHR43798">
    <property type="entry name" value="MONOACYLGLYCEROL LIPASE"/>
    <property type="match status" value="1"/>
</dbReference>
<name>A0ABS9DQU9_9PROT</name>
<dbReference type="Gene3D" id="3.40.50.1820">
    <property type="entry name" value="alpha/beta hydrolase"/>
    <property type="match status" value="1"/>
</dbReference>
<evidence type="ECO:0000313" key="4">
    <source>
        <dbReference type="Proteomes" id="UP001521209"/>
    </source>
</evidence>
<dbReference type="PANTHER" id="PTHR43798:SF31">
    <property type="entry name" value="AB HYDROLASE SUPERFAMILY PROTEIN YCLE"/>
    <property type="match status" value="1"/>
</dbReference>
<dbReference type="SUPFAM" id="SSF53474">
    <property type="entry name" value="alpha/beta-Hydrolases"/>
    <property type="match status" value="1"/>
</dbReference>
<dbReference type="Pfam" id="PF12697">
    <property type="entry name" value="Abhydrolase_6"/>
    <property type="match status" value="1"/>
</dbReference>
<gene>
    <name evidence="3" type="ORF">L2A60_00290</name>
</gene>
<dbReference type="EMBL" id="JAKGBZ010000001">
    <property type="protein sequence ID" value="MCF3945126.1"/>
    <property type="molecule type" value="Genomic_DNA"/>
</dbReference>
<dbReference type="InterPro" id="IPR029058">
    <property type="entry name" value="AB_hydrolase_fold"/>
</dbReference>
<comment type="caution">
    <text evidence="3">The sequence shown here is derived from an EMBL/GenBank/DDBJ whole genome shotgun (WGS) entry which is preliminary data.</text>
</comment>
<evidence type="ECO:0000313" key="3">
    <source>
        <dbReference type="EMBL" id="MCF3945126.1"/>
    </source>
</evidence>
<feature type="domain" description="AB hydrolase-1" evidence="2">
    <location>
        <begin position="38"/>
        <end position="274"/>
    </location>
</feature>
<accession>A0ABS9DQU9</accession>
<sequence>MSATDTIDHQAGKVHRILGSGGVGLHVREWGPDGAQPILFIHGWSACYLAWHNQFDSALRERFRIVCMDLRGHGFSDKSLEPEAYQTGAHWADDVAAVMIELRLKRPVLVGWSYGGFVISDYLTRHGTTNVGAVNFVGAAVISSNPPTHVGERFIDGALMAASDDPAVMIEGVRHVVHATTFKPLPVADTERALVALGLTPPAVRAFLLMRTLDFTDTLAKLDRPCLITQGDEDCIVLPSMAEHIAASVPGATLSRYAACGHAPQQEYTERFNAKLTALAQQV</sequence>